<gene>
    <name evidence="2" type="ORF">SCLCIDRAFT_31917</name>
</gene>
<reference evidence="2 3" key="1">
    <citation type="submission" date="2014-04" db="EMBL/GenBank/DDBJ databases">
        <authorList>
            <consortium name="DOE Joint Genome Institute"/>
            <person name="Kuo A."/>
            <person name="Kohler A."/>
            <person name="Nagy L.G."/>
            <person name="Floudas D."/>
            <person name="Copeland A."/>
            <person name="Barry K.W."/>
            <person name="Cichocki N."/>
            <person name="Veneault-Fourrey C."/>
            <person name="LaButti K."/>
            <person name="Lindquist E.A."/>
            <person name="Lipzen A."/>
            <person name="Lundell T."/>
            <person name="Morin E."/>
            <person name="Murat C."/>
            <person name="Sun H."/>
            <person name="Tunlid A."/>
            <person name="Henrissat B."/>
            <person name="Grigoriev I.V."/>
            <person name="Hibbett D.S."/>
            <person name="Martin F."/>
            <person name="Nordberg H.P."/>
            <person name="Cantor M.N."/>
            <person name="Hua S.X."/>
        </authorList>
    </citation>
    <scope>NUCLEOTIDE SEQUENCE [LARGE SCALE GENOMIC DNA]</scope>
    <source>
        <strain evidence="2 3">Foug A</strain>
    </source>
</reference>
<proteinExistence type="predicted"/>
<evidence type="ECO:0000313" key="3">
    <source>
        <dbReference type="Proteomes" id="UP000053989"/>
    </source>
</evidence>
<reference evidence="3" key="2">
    <citation type="submission" date="2015-01" db="EMBL/GenBank/DDBJ databases">
        <title>Evolutionary Origins and Diversification of the Mycorrhizal Mutualists.</title>
        <authorList>
            <consortium name="DOE Joint Genome Institute"/>
            <consortium name="Mycorrhizal Genomics Consortium"/>
            <person name="Kohler A."/>
            <person name="Kuo A."/>
            <person name="Nagy L.G."/>
            <person name="Floudas D."/>
            <person name="Copeland A."/>
            <person name="Barry K.W."/>
            <person name="Cichocki N."/>
            <person name="Veneault-Fourrey C."/>
            <person name="LaButti K."/>
            <person name="Lindquist E.A."/>
            <person name="Lipzen A."/>
            <person name="Lundell T."/>
            <person name="Morin E."/>
            <person name="Murat C."/>
            <person name="Riley R."/>
            <person name="Ohm R."/>
            <person name="Sun H."/>
            <person name="Tunlid A."/>
            <person name="Henrissat B."/>
            <person name="Grigoriev I.V."/>
            <person name="Hibbett D.S."/>
            <person name="Martin F."/>
        </authorList>
    </citation>
    <scope>NUCLEOTIDE SEQUENCE [LARGE SCALE GENOMIC DNA]</scope>
    <source>
        <strain evidence="3">Foug A</strain>
    </source>
</reference>
<feature type="compositionally biased region" description="Basic and acidic residues" evidence="1">
    <location>
        <begin position="117"/>
        <end position="135"/>
    </location>
</feature>
<feature type="region of interest" description="Disordered" evidence="1">
    <location>
        <begin position="1"/>
        <end position="32"/>
    </location>
</feature>
<evidence type="ECO:0000256" key="1">
    <source>
        <dbReference type="SAM" id="MobiDB-lite"/>
    </source>
</evidence>
<keyword evidence="3" id="KW-1185">Reference proteome</keyword>
<name>A0A0C3DBE3_9AGAM</name>
<feature type="compositionally biased region" description="Acidic residues" evidence="1">
    <location>
        <begin position="20"/>
        <end position="30"/>
    </location>
</feature>
<dbReference type="AlphaFoldDB" id="A0A0C3DBE3"/>
<dbReference type="InParanoid" id="A0A0C3DBE3"/>
<feature type="compositionally biased region" description="Acidic residues" evidence="1">
    <location>
        <begin position="136"/>
        <end position="148"/>
    </location>
</feature>
<dbReference type="HOGENOM" id="CLU_117786_0_0_1"/>
<sequence>MTNVLPRGREKHKKVRMTTEEGEDDEDTEEVFGVPRVMAEEQCDALGMLTQALVQVAERLVAAEARNEERLAMERATDHEEEQLELERVQTSIAQQWMEDLWKIGTLMRSPFVYSAKGKEKEVETGAEAEEKGDKADDEDEDAQGEEE</sequence>
<protein>
    <submittedName>
        <fullName evidence="2">Uncharacterized protein</fullName>
    </submittedName>
</protein>
<feature type="region of interest" description="Disordered" evidence="1">
    <location>
        <begin position="115"/>
        <end position="148"/>
    </location>
</feature>
<evidence type="ECO:0000313" key="2">
    <source>
        <dbReference type="EMBL" id="KIM53436.1"/>
    </source>
</evidence>
<organism evidence="2 3">
    <name type="scientific">Scleroderma citrinum Foug A</name>
    <dbReference type="NCBI Taxonomy" id="1036808"/>
    <lineage>
        <taxon>Eukaryota</taxon>
        <taxon>Fungi</taxon>
        <taxon>Dikarya</taxon>
        <taxon>Basidiomycota</taxon>
        <taxon>Agaricomycotina</taxon>
        <taxon>Agaricomycetes</taxon>
        <taxon>Agaricomycetidae</taxon>
        <taxon>Boletales</taxon>
        <taxon>Sclerodermatineae</taxon>
        <taxon>Sclerodermataceae</taxon>
        <taxon>Scleroderma</taxon>
    </lineage>
</organism>
<dbReference type="EMBL" id="KN822181">
    <property type="protein sequence ID" value="KIM53436.1"/>
    <property type="molecule type" value="Genomic_DNA"/>
</dbReference>
<accession>A0A0C3DBE3</accession>
<dbReference type="Proteomes" id="UP000053989">
    <property type="component" value="Unassembled WGS sequence"/>
</dbReference>